<accession>A0A0A9CS11</accession>
<sequence length="44" mass="4670">MTVFPILPEKVLTAAKTSSDVPAPRIISINFIIGGGLKKCMPIT</sequence>
<name>A0A0A9CS11_ARUDO</name>
<dbReference type="AlphaFoldDB" id="A0A0A9CS11"/>
<evidence type="ECO:0000313" key="1">
    <source>
        <dbReference type="EMBL" id="JAD76155.1"/>
    </source>
</evidence>
<protein>
    <submittedName>
        <fullName evidence="1">Uncharacterized protein</fullName>
    </submittedName>
</protein>
<reference evidence="1" key="2">
    <citation type="journal article" date="2015" name="Data Brief">
        <title>Shoot transcriptome of the giant reed, Arundo donax.</title>
        <authorList>
            <person name="Barrero R.A."/>
            <person name="Guerrero F.D."/>
            <person name="Moolhuijzen P."/>
            <person name="Goolsby J.A."/>
            <person name="Tidwell J."/>
            <person name="Bellgard S.E."/>
            <person name="Bellgard M.I."/>
        </authorList>
    </citation>
    <scope>NUCLEOTIDE SEQUENCE</scope>
    <source>
        <tissue evidence="1">Shoot tissue taken approximately 20 cm above the soil surface</tissue>
    </source>
</reference>
<proteinExistence type="predicted"/>
<dbReference type="EMBL" id="GBRH01221740">
    <property type="protein sequence ID" value="JAD76155.1"/>
    <property type="molecule type" value="Transcribed_RNA"/>
</dbReference>
<reference evidence="1" key="1">
    <citation type="submission" date="2014-09" db="EMBL/GenBank/DDBJ databases">
        <authorList>
            <person name="Magalhaes I.L.F."/>
            <person name="Oliveira U."/>
            <person name="Santos F.R."/>
            <person name="Vidigal T.H.D.A."/>
            <person name="Brescovit A.D."/>
            <person name="Santos A.J."/>
        </authorList>
    </citation>
    <scope>NUCLEOTIDE SEQUENCE</scope>
    <source>
        <tissue evidence="1">Shoot tissue taken approximately 20 cm above the soil surface</tissue>
    </source>
</reference>
<organism evidence="1">
    <name type="scientific">Arundo donax</name>
    <name type="common">Giant reed</name>
    <name type="synonym">Donax arundinaceus</name>
    <dbReference type="NCBI Taxonomy" id="35708"/>
    <lineage>
        <taxon>Eukaryota</taxon>
        <taxon>Viridiplantae</taxon>
        <taxon>Streptophyta</taxon>
        <taxon>Embryophyta</taxon>
        <taxon>Tracheophyta</taxon>
        <taxon>Spermatophyta</taxon>
        <taxon>Magnoliopsida</taxon>
        <taxon>Liliopsida</taxon>
        <taxon>Poales</taxon>
        <taxon>Poaceae</taxon>
        <taxon>PACMAD clade</taxon>
        <taxon>Arundinoideae</taxon>
        <taxon>Arundineae</taxon>
        <taxon>Arundo</taxon>
    </lineage>
</organism>